<dbReference type="Proteomes" id="UP001215280">
    <property type="component" value="Unassembled WGS sequence"/>
</dbReference>
<accession>A0AAD7I9V2</accession>
<organism evidence="1 2">
    <name type="scientific">Mycena maculata</name>
    <dbReference type="NCBI Taxonomy" id="230809"/>
    <lineage>
        <taxon>Eukaryota</taxon>
        <taxon>Fungi</taxon>
        <taxon>Dikarya</taxon>
        <taxon>Basidiomycota</taxon>
        <taxon>Agaricomycotina</taxon>
        <taxon>Agaricomycetes</taxon>
        <taxon>Agaricomycetidae</taxon>
        <taxon>Agaricales</taxon>
        <taxon>Marasmiineae</taxon>
        <taxon>Mycenaceae</taxon>
        <taxon>Mycena</taxon>
    </lineage>
</organism>
<sequence length="216" mass="23267">MAHTQARWLQVLLSIGQDPTTNAMIIPASVIEMAATGISVATGNNLSSLPPFIAADNSIGHIVGMIPLSIMAVFRLGYFTQITRFPNDGVGLSVFVNEDVGQYTNNIIKYRLIDEIFGRDWTRHKDEAAEAGPAVAALTNTPSPINASLPSSLASVEGKYRNLGYGPDITLCAPSVMSSKSSAVLAHLNSTSPAELAQADRVWDWDHRVYILVSRI</sequence>
<gene>
    <name evidence="1" type="ORF">DFH07DRAFT_966517</name>
</gene>
<comment type="caution">
    <text evidence="1">The sequence shown here is derived from an EMBL/GenBank/DDBJ whole genome shotgun (WGS) entry which is preliminary data.</text>
</comment>
<evidence type="ECO:0000313" key="1">
    <source>
        <dbReference type="EMBL" id="KAJ7737462.1"/>
    </source>
</evidence>
<name>A0AAD7I9V2_9AGAR</name>
<protein>
    <submittedName>
        <fullName evidence="1">Uncharacterized protein</fullName>
    </submittedName>
</protein>
<reference evidence="1" key="1">
    <citation type="submission" date="2023-03" db="EMBL/GenBank/DDBJ databases">
        <title>Massive genome expansion in bonnet fungi (Mycena s.s.) driven by repeated elements and novel gene families across ecological guilds.</title>
        <authorList>
            <consortium name="Lawrence Berkeley National Laboratory"/>
            <person name="Harder C.B."/>
            <person name="Miyauchi S."/>
            <person name="Viragh M."/>
            <person name="Kuo A."/>
            <person name="Thoen E."/>
            <person name="Andreopoulos B."/>
            <person name="Lu D."/>
            <person name="Skrede I."/>
            <person name="Drula E."/>
            <person name="Henrissat B."/>
            <person name="Morin E."/>
            <person name="Kohler A."/>
            <person name="Barry K."/>
            <person name="LaButti K."/>
            <person name="Morin E."/>
            <person name="Salamov A."/>
            <person name="Lipzen A."/>
            <person name="Mereny Z."/>
            <person name="Hegedus B."/>
            <person name="Baldrian P."/>
            <person name="Stursova M."/>
            <person name="Weitz H."/>
            <person name="Taylor A."/>
            <person name="Grigoriev I.V."/>
            <person name="Nagy L.G."/>
            <person name="Martin F."/>
            <person name="Kauserud H."/>
        </authorList>
    </citation>
    <scope>NUCLEOTIDE SEQUENCE</scope>
    <source>
        <strain evidence="1">CBHHK188m</strain>
    </source>
</reference>
<evidence type="ECO:0000313" key="2">
    <source>
        <dbReference type="Proteomes" id="UP001215280"/>
    </source>
</evidence>
<dbReference type="AlphaFoldDB" id="A0AAD7I9V2"/>
<proteinExistence type="predicted"/>
<dbReference type="EMBL" id="JARJLG010000143">
    <property type="protein sequence ID" value="KAJ7737462.1"/>
    <property type="molecule type" value="Genomic_DNA"/>
</dbReference>
<keyword evidence="2" id="KW-1185">Reference proteome</keyword>